<proteinExistence type="predicted"/>
<accession>A0A371D7H7</accession>
<feature type="region of interest" description="Disordered" evidence="1">
    <location>
        <begin position="138"/>
        <end position="179"/>
    </location>
</feature>
<reference evidence="2 3" key="1">
    <citation type="journal article" date="2018" name="Biotechnol. Biofuels">
        <title>Integrative visual omics of the white-rot fungus Polyporus brumalis exposes the biotechnological potential of its oxidative enzymes for delignifying raw plant biomass.</title>
        <authorList>
            <person name="Miyauchi S."/>
            <person name="Rancon A."/>
            <person name="Drula E."/>
            <person name="Hage H."/>
            <person name="Chaduli D."/>
            <person name="Favel A."/>
            <person name="Grisel S."/>
            <person name="Henrissat B."/>
            <person name="Herpoel-Gimbert I."/>
            <person name="Ruiz-Duenas F.J."/>
            <person name="Chevret D."/>
            <person name="Hainaut M."/>
            <person name="Lin J."/>
            <person name="Wang M."/>
            <person name="Pangilinan J."/>
            <person name="Lipzen A."/>
            <person name="Lesage-Meessen L."/>
            <person name="Navarro D."/>
            <person name="Riley R."/>
            <person name="Grigoriev I.V."/>
            <person name="Zhou S."/>
            <person name="Raouche S."/>
            <person name="Rosso M.N."/>
        </authorList>
    </citation>
    <scope>NUCLEOTIDE SEQUENCE [LARGE SCALE GENOMIC DNA]</scope>
    <source>
        <strain evidence="2 3">BRFM 1820</strain>
    </source>
</reference>
<keyword evidence="3" id="KW-1185">Reference proteome</keyword>
<name>A0A371D7H7_9APHY</name>
<dbReference type="AlphaFoldDB" id="A0A371D7H7"/>
<sequence>MQMPDPRPGIPPMSTEEARPPLCARPLPQLASLCPATCYFPRALPAPWLGWRDRPFADGSSAWVCAHAHCTLLLVSSHRRTQVTQSAYQQRLFGTPTHIFELAMRSTSAGNPHRVILQKHSSSPAAFSSTLSLPQVRATTQPVHAHESDTAPIPIPIPIPIRRPASSDTRGYCPSGTPT</sequence>
<evidence type="ECO:0000256" key="1">
    <source>
        <dbReference type="SAM" id="MobiDB-lite"/>
    </source>
</evidence>
<dbReference type="EMBL" id="KZ857411">
    <property type="protein sequence ID" value="RDX48473.1"/>
    <property type="molecule type" value="Genomic_DNA"/>
</dbReference>
<evidence type="ECO:0000313" key="3">
    <source>
        <dbReference type="Proteomes" id="UP000256964"/>
    </source>
</evidence>
<organism evidence="2 3">
    <name type="scientific">Lentinus brumalis</name>
    <dbReference type="NCBI Taxonomy" id="2498619"/>
    <lineage>
        <taxon>Eukaryota</taxon>
        <taxon>Fungi</taxon>
        <taxon>Dikarya</taxon>
        <taxon>Basidiomycota</taxon>
        <taxon>Agaricomycotina</taxon>
        <taxon>Agaricomycetes</taxon>
        <taxon>Polyporales</taxon>
        <taxon>Polyporaceae</taxon>
        <taxon>Lentinus</taxon>
    </lineage>
</organism>
<dbReference type="Proteomes" id="UP000256964">
    <property type="component" value="Unassembled WGS sequence"/>
</dbReference>
<gene>
    <name evidence="2" type="ORF">OH76DRAFT_656171</name>
</gene>
<evidence type="ECO:0000313" key="2">
    <source>
        <dbReference type="EMBL" id="RDX48473.1"/>
    </source>
</evidence>
<protein>
    <submittedName>
        <fullName evidence="2">Uncharacterized protein</fullName>
    </submittedName>
</protein>